<dbReference type="PROSITE" id="PS01186">
    <property type="entry name" value="EGF_2"/>
    <property type="match status" value="1"/>
</dbReference>
<dbReference type="AlphaFoldDB" id="A0A914YIT6"/>
<feature type="domain" description="EGF-like" evidence="4">
    <location>
        <begin position="185"/>
        <end position="217"/>
    </location>
</feature>
<feature type="signal peptide" evidence="3">
    <location>
        <begin position="1"/>
        <end position="17"/>
    </location>
</feature>
<keyword evidence="3" id="KW-0732">Signal</keyword>
<name>A0A914YIT6_9BILA</name>
<dbReference type="WBParaSite" id="PSU_v2.g20247.t1">
    <property type="protein sequence ID" value="PSU_v2.g20247.t1"/>
    <property type="gene ID" value="PSU_v2.g20247"/>
</dbReference>
<keyword evidence="1" id="KW-1015">Disulfide bond</keyword>
<feature type="disulfide bond" evidence="1">
    <location>
        <begin position="207"/>
        <end position="216"/>
    </location>
</feature>
<evidence type="ECO:0000313" key="6">
    <source>
        <dbReference type="WBParaSite" id="PSU_v2.g20247.t1"/>
    </source>
</evidence>
<evidence type="ECO:0000259" key="4">
    <source>
        <dbReference type="PROSITE" id="PS50026"/>
    </source>
</evidence>
<dbReference type="Proteomes" id="UP000887577">
    <property type="component" value="Unplaced"/>
</dbReference>
<dbReference type="PROSITE" id="PS50026">
    <property type="entry name" value="EGF_3"/>
    <property type="match status" value="2"/>
</dbReference>
<feature type="disulfide bond" evidence="1">
    <location>
        <begin position="145"/>
        <end position="154"/>
    </location>
</feature>
<feature type="domain" description="EGF-like" evidence="4">
    <location>
        <begin position="119"/>
        <end position="155"/>
    </location>
</feature>
<evidence type="ECO:0000256" key="2">
    <source>
        <dbReference type="SAM" id="Phobius"/>
    </source>
</evidence>
<feature type="chain" id="PRO_5037459527" evidence="3">
    <location>
        <begin position="18"/>
        <end position="251"/>
    </location>
</feature>
<keyword evidence="1" id="KW-0245">EGF-like domain</keyword>
<keyword evidence="5" id="KW-1185">Reference proteome</keyword>
<dbReference type="InterPro" id="IPR000742">
    <property type="entry name" value="EGF"/>
</dbReference>
<keyword evidence="2" id="KW-0812">Transmembrane</keyword>
<protein>
    <submittedName>
        <fullName evidence="6">EGF-like domain-containing protein</fullName>
    </submittedName>
</protein>
<proteinExistence type="predicted"/>
<feature type="transmembrane region" description="Helical" evidence="2">
    <location>
        <begin position="230"/>
        <end position="248"/>
    </location>
</feature>
<dbReference type="SUPFAM" id="SSF57196">
    <property type="entry name" value="EGF/Laminin"/>
    <property type="match status" value="1"/>
</dbReference>
<reference evidence="6" key="1">
    <citation type="submission" date="2022-11" db="UniProtKB">
        <authorList>
            <consortium name="WormBaseParasite"/>
        </authorList>
    </citation>
    <scope>IDENTIFICATION</scope>
</reference>
<dbReference type="PROSITE" id="PS00022">
    <property type="entry name" value="EGF_1"/>
    <property type="match status" value="2"/>
</dbReference>
<evidence type="ECO:0000313" key="5">
    <source>
        <dbReference type="Proteomes" id="UP000887577"/>
    </source>
</evidence>
<sequence>MLKLFLLISLPIGLVLAQERPKHFDTNYFELVPITDIPDSCDSAPAHGYGIVNGGLEKCSRYLAETGEENKEDNDYEEFKCKNLRVNGHVVDGKCECKDKWKGPLCNEFVGCPEGYTIRDRVCAPNSCHHDGTISVGSQKVECSCNAPWDGQWCERLACWRKAPKGHDRRWKNAGDHCECADGYDGDDCDIITKCKNGELRKNRCVCAEGWKGDLCDQKCKPNQTCAASGLFYGIFVVMAPVLGALIFRNN</sequence>
<evidence type="ECO:0000256" key="3">
    <source>
        <dbReference type="SAM" id="SignalP"/>
    </source>
</evidence>
<organism evidence="5 6">
    <name type="scientific">Panagrolaimus superbus</name>
    <dbReference type="NCBI Taxonomy" id="310955"/>
    <lineage>
        <taxon>Eukaryota</taxon>
        <taxon>Metazoa</taxon>
        <taxon>Ecdysozoa</taxon>
        <taxon>Nematoda</taxon>
        <taxon>Chromadorea</taxon>
        <taxon>Rhabditida</taxon>
        <taxon>Tylenchina</taxon>
        <taxon>Panagrolaimomorpha</taxon>
        <taxon>Panagrolaimoidea</taxon>
        <taxon>Panagrolaimidae</taxon>
        <taxon>Panagrolaimus</taxon>
    </lineage>
</organism>
<comment type="caution">
    <text evidence="1">Lacks conserved residue(s) required for the propagation of feature annotation.</text>
</comment>
<accession>A0A914YIT6</accession>
<dbReference type="Gene3D" id="2.10.25.10">
    <property type="entry name" value="Laminin"/>
    <property type="match status" value="2"/>
</dbReference>
<keyword evidence="2" id="KW-1133">Transmembrane helix</keyword>
<evidence type="ECO:0000256" key="1">
    <source>
        <dbReference type="PROSITE-ProRule" id="PRU00076"/>
    </source>
</evidence>
<keyword evidence="2" id="KW-0472">Membrane</keyword>